<gene>
    <name evidence="3" type="ORF">TM51_09636</name>
</gene>
<evidence type="ECO:0000259" key="2">
    <source>
        <dbReference type="Pfam" id="PF00857"/>
    </source>
</evidence>
<dbReference type="InterPro" id="IPR050272">
    <property type="entry name" value="Isochorismatase-like_hydrls"/>
</dbReference>
<dbReference type="InterPro" id="IPR036380">
    <property type="entry name" value="Isochorismatase-like_sf"/>
</dbReference>
<dbReference type="PANTHER" id="PTHR43540">
    <property type="entry name" value="PEROXYUREIDOACRYLATE/UREIDOACRYLATE AMIDOHYDROLASE-RELATED"/>
    <property type="match status" value="1"/>
</dbReference>
<accession>A0A9P2T9S6</accession>
<dbReference type="EMBL" id="AOSG01000053">
    <property type="protein sequence ID" value="EOR71045.1"/>
    <property type="molecule type" value="Genomic_DNA"/>
</dbReference>
<evidence type="ECO:0000313" key="3">
    <source>
        <dbReference type="EMBL" id="EOR71045.1"/>
    </source>
</evidence>
<dbReference type="Gene3D" id="3.40.50.850">
    <property type="entry name" value="Isochorismatase-like"/>
    <property type="match status" value="1"/>
</dbReference>
<sequence length="221" mass="23985">MSLPAITPYPLPTVDQLPANRAEWQITPARAVLLVHDMQRYFLRPYAESADPLRGVLTNISTLADTCRTLGIPVIYTVKPGGMDPAQRGLELHFWGRGMSATDEHTAIDTRIAPRPTDLVVVKARYSAFVGTDLAARLADLNRDQIIVTGVYAHIGCLLTAADAFMRDIQPFLVADATADFSAEEHRFALTYAATRCAMVTSTADALAALRSARVDVETGG</sequence>
<dbReference type="InterPro" id="IPR016291">
    <property type="entry name" value="Isochorismatase"/>
</dbReference>
<organism evidence="3 4">
    <name type="scientific">Thermobifida fusca TM51</name>
    <dbReference type="NCBI Taxonomy" id="1169414"/>
    <lineage>
        <taxon>Bacteria</taxon>
        <taxon>Bacillati</taxon>
        <taxon>Actinomycetota</taxon>
        <taxon>Actinomycetes</taxon>
        <taxon>Streptosporangiales</taxon>
        <taxon>Nocardiopsidaceae</taxon>
        <taxon>Thermobifida</taxon>
    </lineage>
</organism>
<dbReference type="Pfam" id="PF00857">
    <property type="entry name" value="Isochorismatase"/>
    <property type="match status" value="1"/>
</dbReference>
<dbReference type="SUPFAM" id="SSF52499">
    <property type="entry name" value="Isochorismatase-like hydrolases"/>
    <property type="match status" value="1"/>
</dbReference>
<dbReference type="GO" id="GO:0008908">
    <property type="term" value="F:isochorismatase activity"/>
    <property type="evidence" value="ECO:0007669"/>
    <property type="project" value="InterPro"/>
</dbReference>
<proteinExistence type="predicted"/>
<dbReference type="AlphaFoldDB" id="A0A9P2T9S6"/>
<name>A0A9P2T9S6_THEFU</name>
<dbReference type="PANTHER" id="PTHR43540:SF3">
    <property type="entry name" value="ENTEROBACTIN SYNTHASE COMPONENT B"/>
    <property type="match status" value="1"/>
</dbReference>
<evidence type="ECO:0000313" key="4">
    <source>
        <dbReference type="Proteomes" id="UP000014184"/>
    </source>
</evidence>
<protein>
    <submittedName>
        <fullName evidence="3">Isochorismatase</fullName>
    </submittedName>
</protein>
<dbReference type="RefSeq" id="WP_011292294.1">
    <property type="nucleotide sequence ID" value="NZ_AOSG01000053.1"/>
</dbReference>
<dbReference type="CDD" id="cd01013">
    <property type="entry name" value="isochorismatase"/>
    <property type="match status" value="1"/>
</dbReference>
<keyword evidence="1" id="KW-0378">Hydrolase</keyword>
<reference evidence="3 4" key="1">
    <citation type="journal article" date="2013" name="Genome Announc.">
        <title>Draft Genome Sequence of the Lignocellulose Decomposer Thermobifida fusca Strain TM51.</title>
        <authorList>
            <person name="Toth A."/>
            <person name="Barna T."/>
            <person name="Nagy I."/>
            <person name="Horvath B."/>
            <person name="Nagy I."/>
            <person name="Tancsics A."/>
            <person name="Kriszt B."/>
            <person name="Baka E."/>
            <person name="Fekete C."/>
            <person name="Kukolya J."/>
        </authorList>
    </citation>
    <scope>NUCLEOTIDE SEQUENCE [LARGE SCALE GENOMIC DNA]</scope>
    <source>
        <strain evidence="3 4">TM51</strain>
    </source>
</reference>
<evidence type="ECO:0000256" key="1">
    <source>
        <dbReference type="ARBA" id="ARBA00022801"/>
    </source>
</evidence>
<comment type="caution">
    <text evidence="3">The sequence shown here is derived from an EMBL/GenBank/DDBJ whole genome shotgun (WGS) entry which is preliminary data.</text>
</comment>
<dbReference type="InterPro" id="IPR000868">
    <property type="entry name" value="Isochorismatase-like_dom"/>
</dbReference>
<keyword evidence="4" id="KW-1185">Reference proteome</keyword>
<feature type="domain" description="Isochorismatase-like" evidence="2">
    <location>
        <begin position="32"/>
        <end position="205"/>
    </location>
</feature>
<dbReference type="Proteomes" id="UP000014184">
    <property type="component" value="Unassembled WGS sequence"/>
</dbReference>
<dbReference type="PRINTS" id="PR01398">
    <property type="entry name" value="ISCHRISMTASE"/>
</dbReference>